<gene>
    <name evidence="1" type="ORF">PTTW11_09227</name>
</gene>
<sequence length="67" mass="6964">MRFLLTVIFATLATAAAVPDPAAAPVAAPALVGCITCGNCNRPENTDPKTFVCCESGNRLWGQPCNL</sequence>
<protein>
    <submittedName>
        <fullName evidence="1">Uncharacterized protein</fullName>
    </submittedName>
</protein>
<evidence type="ECO:0000313" key="1">
    <source>
        <dbReference type="EMBL" id="CAE7205065.1"/>
    </source>
</evidence>
<dbReference type="Proteomes" id="UP000472372">
    <property type="component" value="Chromosome 9"/>
</dbReference>
<dbReference type="PROSITE" id="PS51257">
    <property type="entry name" value="PROKAR_LIPOPROTEIN"/>
    <property type="match status" value="1"/>
</dbReference>
<name>A0A6S6WC64_9PLEO</name>
<proteinExistence type="predicted"/>
<dbReference type="AlphaFoldDB" id="A0A6S6WC64"/>
<evidence type="ECO:0000313" key="2">
    <source>
        <dbReference type="Proteomes" id="UP000472372"/>
    </source>
</evidence>
<dbReference type="EMBL" id="HG992985">
    <property type="protein sequence ID" value="CAE7205065.1"/>
    <property type="molecule type" value="Genomic_DNA"/>
</dbReference>
<reference evidence="1" key="1">
    <citation type="submission" date="2021-02" db="EMBL/GenBank/DDBJ databases">
        <authorList>
            <person name="Syme A R."/>
            <person name="Syme A R."/>
            <person name="Moolhuijzen P."/>
        </authorList>
    </citation>
    <scope>NUCLEOTIDE SEQUENCE</scope>
    <source>
        <strain evidence="1">W1-1</strain>
    </source>
</reference>
<accession>A0A6S6WC64</accession>
<organism evidence="1 2">
    <name type="scientific">Pyrenophora teres f. teres</name>
    <dbReference type="NCBI Taxonomy" id="97479"/>
    <lineage>
        <taxon>Eukaryota</taxon>
        <taxon>Fungi</taxon>
        <taxon>Dikarya</taxon>
        <taxon>Ascomycota</taxon>
        <taxon>Pezizomycotina</taxon>
        <taxon>Dothideomycetes</taxon>
        <taxon>Pleosporomycetidae</taxon>
        <taxon>Pleosporales</taxon>
        <taxon>Pleosporineae</taxon>
        <taxon>Pleosporaceae</taxon>
        <taxon>Pyrenophora</taxon>
    </lineage>
</organism>